<dbReference type="PRINTS" id="PR00364">
    <property type="entry name" value="DISEASERSIST"/>
</dbReference>
<gene>
    <name evidence="3" type="ORF">GA0070214_1151</name>
</gene>
<dbReference type="Gene3D" id="3.40.50.300">
    <property type="entry name" value="P-loop containing nucleotide triphosphate hydrolases"/>
    <property type="match status" value="1"/>
</dbReference>
<dbReference type="RefSeq" id="WP_139141933.1">
    <property type="nucleotide sequence ID" value="NZ_FMCS01000015.1"/>
</dbReference>
<dbReference type="Proteomes" id="UP000199629">
    <property type="component" value="Unassembled WGS sequence"/>
</dbReference>
<dbReference type="SUPFAM" id="SSF50494">
    <property type="entry name" value="Trypsin-like serine proteases"/>
    <property type="match status" value="1"/>
</dbReference>
<dbReference type="SUPFAM" id="SSF52540">
    <property type="entry name" value="P-loop containing nucleoside triphosphate hydrolases"/>
    <property type="match status" value="1"/>
</dbReference>
<dbReference type="InterPro" id="IPR027417">
    <property type="entry name" value="P-loop_NTPase"/>
</dbReference>
<dbReference type="PANTHER" id="PTHR47691:SF3">
    <property type="entry name" value="HTH-TYPE TRANSCRIPTIONAL REGULATOR RV0890C-RELATED"/>
    <property type="match status" value="1"/>
</dbReference>
<dbReference type="Pfam" id="PF13191">
    <property type="entry name" value="AAA_16"/>
    <property type="match status" value="1"/>
</dbReference>
<feature type="domain" description="Orc1-like AAA ATPase" evidence="2">
    <location>
        <begin position="602"/>
        <end position="728"/>
    </location>
</feature>
<dbReference type="InterPro" id="IPR024983">
    <property type="entry name" value="CHAT_dom"/>
</dbReference>
<dbReference type="InterPro" id="IPR041664">
    <property type="entry name" value="AAA_16"/>
</dbReference>
<accession>A0A1C4ZIN6</accession>
<dbReference type="EMBL" id="FMCS01000015">
    <property type="protein sequence ID" value="SCF32624.1"/>
    <property type="molecule type" value="Genomic_DNA"/>
</dbReference>
<name>A0A1C4ZIN6_9ACTN</name>
<feature type="non-terminal residue" evidence="3">
    <location>
        <position position="1169"/>
    </location>
</feature>
<sequence length="1169" mass="125784">MSVRVVGYDFLGWVAADGAAPVGTCFQVEPGVLVTAHHVLVDIGAAAVGCVVRVGPVGGGAGWNATVQRVDEVHDLAVLRAEQPLSGSVSQVVVSDGVRDNEAVTTAGYPTVEDDGHEYALLTAGGHWRGPALRDGVLWSRLQADAVMPGMSGAPVLRTSDRAVVGVVSGRYNSQDGWLAGAVWVSRVEDLSALLDGVASVIVEETVPANGLLDMVLTVSQSQVRLSGCGQDVTATHRGVSSGLANALQDVRRERARRRVVVRDLAAGGQAAGVVSLRRAGELLAESFLPVTVAQALARVIRRAQREHVPVRVGVQAPDWWWLPWEALPEPVTGRPMVLHELVSVYRRVEAAGSRSAVVPGPLRIVVAIASPESGSGPLLDYERELGSVLDAVHGAHRSRAVVRIVPFATTAAIRAVLDEDTTHVLHLSAHGAPGILHLEDEQGRARSVDPETLIAEAIPEGRMPRVISLAACYTDADGEDGAGSFAARLARRGAGAVIATQTSVTDVYATRLFAAVYAELAASVRPDVVAAVAQARRRVQRDLATGPDPLTQAVAGMDEWSVVSVLAAAPSVTVVDGTAPAEPRAEIVPDLGGLLARPVGQFVGRRHAQRTLPGLLNDGTGTAVLLHGIGGVGKTTLAAEVVRRLLDTSPDWRLVTVTGPVTVDGLLTAVADAARRELVLRAQFSGPPMVAVQAASRVDLPWSDRFALLRDQVLAGTRILVVLDNFEDNLIRDSGIDAGWSVGDPGLAGLLAAWLTSPGRSRLLITSRYRFGLPDPAAERLHPYQVPPLSLAETRKLLWSLPRLDRHAADLGAQRRIWQTVGGHPRALEYLDALLPGTDGDPAGQGRFADITRRLRQAVETRLGAAGTAAWLAQQRTLDAALADTVTLAADDVLLTEHLTRLDTIEGAVRLLAGISVYREPIDINGLLFQIGIPNPDADREQQPGGRAEAARQIRDLLSRYALDLNELAQALGQDTPLTPADRERLARLLQQARQLHQPPFTAPPGMTGLVRQLATTSLIAVVDDDRMVMHRWTATELHRHWNTAHGPHHRPGLVTAAHHAAATYWRWRVETWPQKPVDDLHDLNETRHHLLATNDLETAGTITEHICSQLDQWGAWDRETSLIHDTLRWLPKNSPRRPAWYHQLGIIAQYRGDYAEAERRYQQSLTI</sequence>
<dbReference type="PROSITE" id="PS50293">
    <property type="entry name" value="TPR_REGION"/>
    <property type="match status" value="1"/>
</dbReference>
<evidence type="ECO:0000259" key="2">
    <source>
        <dbReference type="Pfam" id="PF13191"/>
    </source>
</evidence>
<proteinExistence type="predicted"/>
<dbReference type="Pfam" id="PF12770">
    <property type="entry name" value="CHAT"/>
    <property type="match status" value="1"/>
</dbReference>
<evidence type="ECO:0000313" key="3">
    <source>
        <dbReference type="EMBL" id="SCF32624.1"/>
    </source>
</evidence>
<dbReference type="Gene3D" id="2.40.10.120">
    <property type="match status" value="1"/>
</dbReference>
<evidence type="ECO:0000259" key="1">
    <source>
        <dbReference type="Pfam" id="PF12770"/>
    </source>
</evidence>
<feature type="domain" description="CHAT" evidence="1">
    <location>
        <begin position="316"/>
        <end position="544"/>
    </location>
</feature>
<dbReference type="AlphaFoldDB" id="A0A1C4ZIN6"/>
<keyword evidence="4" id="KW-1185">Reference proteome</keyword>
<reference evidence="4" key="1">
    <citation type="submission" date="2016-06" db="EMBL/GenBank/DDBJ databases">
        <authorList>
            <person name="Varghese N."/>
            <person name="Submissions Spin"/>
        </authorList>
    </citation>
    <scope>NUCLEOTIDE SEQUENCE [LARGE SCALE GENOMIC DNA]</scope>
    <source>
        <strain evidence="4">DSM 45246</strain>
    </source>
</reference>
<organism evidence="3 4">
    <name type="scientific">Micromonospora chaiyaphumensis</name>
    <dbReference type="NCBI Taxonomy" id="307119"/>
    <lineage>
        <taxon>Bacteria</taxon>
        <taxon>Bacillati</taxon>
        <taxon>Actinomycetota</taxon>
        <taxon>Actinomycetes</taxon>
        <taxon>Micromonosporales</taxon>
        <taxon>Micromonosporaceae</taxon>
        <taxon>Micromonospora</taxon>
    </lineage>
</organism>
<dbReference type="Pfam" id="PF13365">
    <property type="entry name" value="Trypsin_2"/>
    <property type="match status" value="1"/>
</dbReference>
<evidence type="ECO:0000313" key="4">
    <source>
        <dbReference type="Proteomes" id="UP000199629"/>
    </source>
</evidence>
<dbReference type="InterPro" id="IPR009003">
    <property type="entry name" value="Peptidase_S1_PA"/>
</dbReference>
<dbReference type="PANTHER" id="PTHR47691">
    <property type="entry name" value="REGULATOR-RELATED"/>
    <property type="match status" value="1"/>
</dbReference>
<protein>
    <submittedName>
        <fullName evidence="3">AAA ATPase domain-containing protein</fullName>
    </submittedName>
</protein>